<dbReference type="AlphaFoldDB" id="A0A127B7V0"/>
<keyword evidence="4" id="KW-1185">Reference proteome</keyword>
<dbReference type="NCBIfam" id="TIGR01687">
    <property type="entry name" value="moaD_arch"/>
    <property type="match status" value="1"/>
</dbReference>
<accession>A0A127B7V0</accession>
<dbReference type="PANTHER" id="PTHR38031:SF1">
    <property type="entry name" value="SULFUR CARRIER PROTEIN CYSO"/>
    <property type="match status" value="1"/>
</dbReference>
<dbReference type="PATRIC" id="fig|1609559.3.peg.483"/>
<evidence type="ECO:0000313" key="1">
    <source>
        <dbReference type="EMBL" id="AMM53461.1"/>
    </source>
</evidence>
<reference evidence="3" key="1">
    <citation type="submission" date="2015-02" db="EMBL/GenBank/DDBJ databases">
        <title>Pyrococcus kukulkanii sp. nov., a novel hyperthermophilic archaeon isolated from a deep-sea hydrothermal vent at the Guaymas Basin.</title>
        <authorList>
            <person name="Oger P.M."/>
            <person name="Callac N."/>
            <person name="Jebbar M."/>
            <person name="Godfroy A."/>
        </authorList>
    </citation>
    <scope>NUCLEOTIDE SEQUENCE [LARGE SCALE GENOMIC DNA]</scope>
    <source>
        <strain evidence="3">NCB100</strain>
    </source>
</reference>
<dbReference type="InterPro" id="IPR010038">
    <property type="entry name" value="MoaD_arc-typ"/>
</dbReference>
<sequence>MPKVTVKVFATLIEIIGRRVFEEEASTVKELLEKIYAKYPKVREELEEGYIILVNGHNIEHLQGLETPLKEGDIVSIFPPAGGG</sequence>
<reference evidence="2 4" key="3">
    <citation type="submission" date="2023-03" db="EMBL/GenBank/DDBJ databases">
        <title>Speciation in Pyrococcus: adaptation to high temperature as a mechanism.</title>
        <authorList>
            <person name="Gu J."/>
        </authorList>
    </citation>
    <scope>NUCLEOTIDE SEQUENCE [LARGE SCALE GENOMIC DNA]</scope>
    <source>
        <strain evidence="2 4">LMOA34</strain>
    </source>
</reference>
<evidence type="ECO:0000313" key="2">
    <source>
        <dbReference type="EMBL" id="MFA4804764.1"/>
    </source>
</evidence>
<dbReference type="PANTHER" id="PTHR38031">
    <property type="entry name" value="SULFUR CARRIER PROTEIN SLR0821-RELATED"/>
    <property type="match status" value="1"/>
</dbReference>
<dbReference type="InterPro" id="IPR052045">
    <property type="entry name" value="Sulfur_Carrier/Prot_Modifier"/>
</dbReference>
<dbReference type="Proteomes" id="UP000070587">
    <property type="component" value="Chromosome"/>
</dbReference>
<dbReference type="EMBL" id="CP010835">
    <property type="protein sequence ID" value="AMM53461.1"/>
    <property type="molecule type" value="Genomic_DNA"/>
</dbReference>
<dbReference type="InterPro" id="IPR003749">
    <property type="entry name" value="ThiS/MoaD-like"/>
</dbReference>
<dbReference type="SUPFAM" id="SSF54285">
    <property type="entry name" value="MoaD/ThiS"/>
    <property type="match status" value="1"/>
</dbReference>
<dbReference type="Pfam" id="PF02597">
    <property type="entry name" value="ThiS"/>
    <property type="match status" value="1"/>
</dbReference>
<dbReference type="RefSeq" id="WP_068320636.1">
    <property type="nucleotide sequence ID" value="NZ_CP010835.1"/>
</dbReference>
<dbReference type="Proteomes" id="UP001571980">
    <property type="component" value="Unassembled WGS sequence"/>
</dbReference>
<name>A0A127B7V0_9EURY</name>
<proteinExistence type="predicted"/>
<dbReference type="InterPro" id="IPR012675">
    <property type="entry name" value="Beta-grasp_dom_sf"/>
</dbReference>
<evidence type="ECO:0000313" key="4">
    <source>
        <dbReference type="Proteomes" id="UP001571980"/>
    </source>
</evidence>
<reference evidence="1 3" key="2">
    <citation type="journal article" date="2016" name="Int. J. Syst. Evol. Microbiol.">
        <title>Pyrococcus kukulkanii sp. nov., a hyperthermophilic, piezophilic archaeon isolated from a deep-sea hydrothermal vent.</title>
        <authorList>
            <person name="Callac N."/>
            <person name="Oger P."/>
            <person name="Lesongeur F."/>
            <person name="Rattray J.E."/>
            <person name="Vannier P."/>
            <person name="Michoud G."/>
            <person name="Beauverger M."/>
            <person name="Gayet N."/>
            <person name="Rouxel O."/>
            <person name="Jebbar M."/>
            <person name="Godfroy A."/>
        </authorList>
    </citation>
    <scope>NUCLEOTIDE SEQUENCE [LARGE SCALE GENOMIC DNA]</scope>
    <source>
        <strain evidence="1 3">NCB100</strain>
    </source>
</reference>
<dbReference type="OrthoDB" id="98357at2157"/>
<gene>
    <name evidence="2" type="ORF">P8X34_08490</name>
    <name evidence="1" type="ORF">TQ32_02370</name>
</gene>
<dbReference type="GeneID" id="28490642"/>
<dbReference type="Gene3D" id="3.10.20.30">
    <property type="match status" value="1"/>
</dbReference>
<evidence type="ECO:0000313" key="3">
    <source>
        <dbReference type="Proteomes" id="UP000070587"/>
    </source>
</evidence>
<protein>
    <submittedName>
        <fullName evidence="2">MoaD family protein</fullName>
    </submittedName>
    <submittedName>
        <fullName evidence="1">Molybdopterin converting factor</fullName>
    </submittedName>
</protein>
<organism evidence="1 3">
    <name type="scientific">Pyrococcus kukulkanii</name>
    <dbReference type="NCBI Taxonomy" id="1609559"/>
    <lineage>
        <taxon>Archaea</taxon>
        <taxon>Methanobacteriati</taxon>
        <taxon>Methanobacteriota</taxon>
        <taxon>Thermococci</taxon>
        <taxon>Thermococcales</taxon>
        <taxon>Thermococcaceae</taxon>
        <taxon>Pyrococcus</taxon>
    </lineage>
</organism>
<dbReference type="KEGG" id="pyc:TQ32_02370"/>
<dbReference type="EMBL" id="JARRIG010000005">
    <property type="protein sequence ID" value="MFA4804764.1"/>
    <property type="molecule type" value="Genomic_DNA"/>
</dbReference>
<dbReference type="STRING" id="1609559.TQ32_02370"/>
<dbReference type="InterPro" id="IPR016155">
    <property type="entry name" value="Mopterin_synth/thiamin_S_b"/>
</dbReference>